<dbReference type="InterPro" id="IPR035368">
    <property type="entry name" value="Nrap_D3"/>
</dbReference>
<dbReference type="InterPro" id="IPR035367">
    <property type="entry name" value="Nrap_D2"/>
</dbReference>
<dbReference type="InParanoid" id="J0LDN8"/>
<feature type="domain" description="Nrap protein" evidence="9">
    <location>
        <begin position="650"/>
        <end position="853"/>
    </location>
</feature>
<evidence type="ECO:0000259" key="10">
    <source>
        <dbReference type="Pfam" id="PF17406"/>
    </source>
</evidence>
<feature type="domain" description="Nrap protein" evidence="6">
    <location>
        <begin position="177"/>
        <end position="307"/>
    </location>
</feature>
<dbReference type="Proteomes" id="UP000006514">
    <property type="component" value="Unassembled WGS sequence"/>
</dbReference>
<dbReference type="InterPro" id="IPR000639">
    <property type="entry name" value="Epox_hydrolase-like"/>
</dbReference>
<dbReference type="Pfam" id="PF03813">
    <property type="entry name" value="Nrap"/>
    <property type="match status" value="1"/>
</dbReference>
<evidence type="ECO:0000256" key="1">
    <source>
        <dbReference type="ARBA" id="ARBA00004604"/>
    </source>
</evidence>
<dbReference type="Gene3D" id="1.10.1410.10">
    <property type="match status" value="1"/>
</dbReference>
<dbReference type="GO" id="GO:0032545">
    <property type="term" value="C:CURI complex"/>
    <property type="evidence" value="ECO:0007669"/>
    <property type="project" value="TreeGrafter"/>
</dbReference>
<dbReference type="OMA" id="DERAHIP"/>
<dbReference type="Gene3D" id="3.30.70.3030">
    <property type="match status" value="1"/>
</dbReference>
<evidence type="ECO:0000256" key="2">
    <source>
        <dbReference type="ARBA" id="ARBA00006674"/>
    </source>
</evidence>
<evidence type="ECO:0000259" key="11">
    <source>
        <dbReference type="Pfam" id="PF17407"/>
    </source>
</evidence>
<name>J0LDN8_AURST</name>
<dbReference type="PANTHER" id="PTHR17972">
    <property type="entry name" value="NUCLEOLAR RNA-ASSOCIATED PROTEIN"/>
    <property type="match status" value="1"/>
</dbReference>
<feature type="domain" description="Nrap protein" evidence="8">
    <location>
        <begin position="480"/>
        <end position="624"/>
    </location>
</feature>
<dbReference type="InterPro" id="IPR035371">
    <property type="entry name" value="Nrap_D6"/>
</dbReference>
<dbReference type="GO" id="GO:0032040">
    <property type="term" value="C:small-subunit processome"/>
    <property type="evidence" value="ECO:0007669"/>
    <property type="project" value="TreeGrafter"/>
</dbReference>
<dbReference type="Pfam" id="PF17403">
    <property type="entry name" value="Nrap_D2"/>
    <property type="match status" value="1"/>
</dbReference>
<evidence type="ECO:0000259" key="6">
    <source>
        <dbReference type="Pfam" id="PF03813"/>
    </source>
</evidence>
<evidence type="ECO:0000313" key="13">
    <source>
        <dbReference type="Proteomes" id="UP000006514"/>
    </source>
</evidence>
<dbReference type="GO" id="GO:0003723">
    <property type="term" value="F:RNA binding"/>
    <property type="evidence" value="ECO:0007669"/>
    <property type="project" value="UniProtKB-KW"/>
</dbReference>
<keyword evidence="3" id="KW-0694">RNA-binding</keyword>
<dbReference type="Pfam" id="PF17406">
    <property type="entry name" value="Nrap_D5"/>
    <property type="match status" value="1"/>
</dbReference>
<feature type="domain" description="Nrap protein" evidence="11">
    <location>
        <begin position="1022"/>
        <end position="1161"/>
    </location>
</feature>
<feature type="domain" description="Nrap protein" evidence="7">
    <location>
        <begin position="315"/>
        <end position="473"/>
    </location>
</feature>
<evidence type="ECO:0000256" key="5">
    <source>
        <dbReference type="SAM" id="MobiDB-lite"/>
    </source>
</evidence>
<evidence type="ECO:0000259" key="8">
    <source>
        <dbReference type="Pfam" id="PF17404"/>
    </source>
</evidence>
<dbReference type="GO" id="GO:0006409">
    <property type="term" value="P:tRNA export from nucleus"/>
    <property type="evidence" value="ECO:0007669"/>
    <property type="project" value="TreeGrafter"/>
</dbReference>
<dbReference type="SUPFAM" id="SSF53474">
    <property type="entry name" value="alpha/beta-Hydrolases"/>
    <property type="match status" value="1"/>
</dbReference>
<dbReference type="PANTHER" id="PTHR17972:SF0">
    <property type="entry name" value="NUCLEOLAR PROTEIN 6"/>
    <property type="match status" value="1"/>
</dbReference>
<dbReference type="InterPro" id="IPR035370">
    <property type="entry name" value="Nrap_D5"/>
</dbReference>
<dbReference type="OrthoDB" id="10251401at2759"/>
<evidence type="ECO:0000259" key="7">
    <source>
        <dbReference type="Pfam" id="PF17403"/>
    </source>
</evidence>
<comment type="subcellular location">
    <subcellularLocation>
        <location evidence="1">Nucleus</location>
        <location evidence="1">Nucleolus</location>
    </subcellularLocation>
</comment>
<dbReference type="GO" id="GO:0006364">
    <property type="term" value="P:rRNA processing"/>
    <property type="evidence" value="ECO:0007669"/>
    <property type="project" value="TreeGrafter"/>
</dbReference>
<keyword evidence="13" id="KW-1185">Reference proteome</keyword>
<comment type="similarity">
    <text evidence="2">Belongs to the NRAP family.</text>
</comment>
<dbReference type="Pfam" id="PF17404">
    <property type="entry name" value="Nrap_D3"/>
    <property type="match status" value="1"/>
</dbReference>
<dbReference type="eggNOG" id="KOG4178">
    <property type="taxonomic scope" value="Eukaryota"/>
</dbReference>
<dbReference type="GO" id="GO:0003824">
    <property type="term" value="F:catalytic activity"/>
    <property type="evidence" value="ECO:0007669"/>
    <property type="project" value="InterPro"/>
</dbReference>
<dbReference type="InterPro" id="IPR035082">
    <property type="entry name" value="Nrap_D1"/>
</dbReference>
<evidence type="ECO:0000256" key="4">
    <source>
        <dbReference type="ARBA" id="ARBA00023242"/>
    </source>
</evidence>
<dbReference type="Pfam" id="PF17405">
    <property type="entry name" value="Nrap_D4"/>
    <property type="match status" value="1"/>
</dbReference>
<keyword evidence="4" id="KW-0539">Nucleus</keyword>
<reference evidence="13" key="1">
    <citation type="journal article" date="2012" name="Science">
        <title>The Paleozoic origin of enzymatic lignin decomposition reconstructed from 31 fungal genomes.</title>
        <authorList>
            <person name="Floudas D."/>
            <person name="Binder M."/>
            <person name="Riley R."/>
            <person name="Barry K."/>
            <person name="Blanchette R.A."/>
            <person name="Henrissat B."/>
            <person name="Martinez A.T."/>
            <person name="Otillar R."/>
            <person name="Spatafora J.W."/>
            <person name="Yadav J.S."/>
            <person name="Aerts A."/>
            <person name="Benoit I."/>
            <person name="Boyd A."/>
            <person name="Carlson A."/>
            <person name="Copeland A."/>
            <person name="Coutinho P.M."/>
            <person name="de Vries R.P."/>
            <person name="Ferreira P."/>
            <person name="Findley K."/>
            <person name="Foster B."/>
            <person name="Gaskell J."/>
            <person name="Glotzer D."/>
            <person name="Gorecki P."/>
            <person name="Heitman J."/>
            <person name="Hesse C."/>
            <person name="Hori C."/>
            <person name="Igarashi K."/>
            <person name="Jurgens J.A."/>
            <person name="Kallen N."/>
            <person name="Kersten P."/>
            <person name="Kohler A."/>
            <person name="Kuees U."/>
            <person name="Kumar T.K.A."/>
            <person name="Kuo A."/>
            <person name="LaButti K."/>
            <person name="Larrondo L.F."/>
            <person name="Lindquist E."/>
            <person name="Ling A."/>
            <person name="Lombard V."/>
            <person name="Lucas S."/>
            <person name="Lundell T."/>
            <person name="Martin R."/>
            <person name="McLaughlin D.J."/>
            <person name="Morgenstern I."/>
            <person name="Morin E."/>
            <person name="Murat C."/>
            <person name="Nagy L.G."/>
            <person name="Nolan M."/>
            <person name="Ohm R.A."/>
            <person name="Patyshakuliyeva A."/>
            <person name="Rokas A."/>
            <person name="Ruiz-Duenas F.J."/>
            <person name="Sabat G."/>
            <person name="Salamov A."/>
            <person name="Samejima M."/>
            <person name="Schmutz J."/>
            <person name="Slot J.C."/>
            <person name="St John F."/>
            <person name="Stenlid J."/>
            <person name="Sun H."/>
            <person name="Sun S."/>
            <person name="Syed K."/>
            <person name="Tsang A."/>
            <person name="Wiebenga A."/>
            <person name="Young D."/>
            <person name="Pisabarro A."/>
            <person name="Eastwood D.C."/>
            <person name="Martin F."/>
            <person name="Cullen D."/>
            <person name="Grigoriev I.V."/>
            <person name="Hibbett D.S."/>
        </authorList>
    </citation>
    <scope>NUCLEOTIDE SEQUENCE [LARGE SCALE GENOMIC DNA]</scope>
    <source>
        <strain evidence="13">TFB10046</strain>
    </source>
</reference>
<dbReference type="InterPro" id="IPR035369">
    <property type="entry name" value="Nrap_D4"/>
</dbReference>
<evidence type="ECO:0000259" key="9">
    <source>
        <dbReference type="Pfam" id="PF17405"/>
    </source>
</evidence>
<dbReference type="eggNOG" id="KOG2054">
    <property type="taxonomic scope" value="Eukaryota"/>
</dbReference>
<dbReference type="InterPro" id="IPR005554">
    <property type="entry name" value="NOL6/Upt22"/>
</dbReference>
<dbReference type="InterPro" id="IPR029058">
    <property type="entry name" value="AB_hydrolase_fold"/>
</dbReference>
<accession>J0LDN8</accession>
<sequence>MPAATLTPRKRKRGSAAADSASDASSNHGSGSEAAMDVDDSAEPRSNTSGKKKGLSVTEMRNIKQNAQIFKSNTFHFQIESLLPNVVPKASHLPPLEKLMHDLHAHIMEIPAIPPQHPLEAARSLAKRGIAVPYPLPLPTEDTNWKVAYAQPREIAVVGSWGNKMTVKRQDGAPFGVDIAVEMPSDLFQEKDYLNSRFFHKRAFYVAVIAASLVSASALDVDVQYDSGDHDARKTCLLVKPRTASKLNAVVRIIPTLSPTSSPIPPARLSPAQANLRTGSETNAPTPLYNNTLALARLPRPLLLAVHGWASEAPAFADALRLLRVWAAQRGFGGVGARAGSVAGFAGRGAWWACVLGVLLAGEEDVGKAKAKFRARKTVGRGLSSYQLFKAALDFLAHRDFCGEPVFMKRSGDAPFDPSLFISSNPTFVDPSSTVNFLAGVPAGSLELLRHEARATLQHLDTAADPFPGAFLRDQRGLPTRFDIVLHVSLSSAKPPSPLDAGSSFLALLSSIPALVTKALGNRATLVTPLLPGATSRPLTSPRPTAPSSFLLGIRLDPAHAARLVDHGPAPDAPEAADFRTLWGTKAETRRFKDGRILESVVWEHVERAHIPHEIARHVLHMHFGVPPADVRACEPAYENVLRPGAIDWRAALAAFDGLVRALKSMDPEKDGVPLTLVSVLPVDEALRYLAPLPPRAVPTDALSFARLPPDERYVPPIDVVLQFEQSGRWPDDLAAVQKMKLVFFERMATWVQHNVDGASAHVMLDADAHSRPAEDNCALEVLTGVGLAFRFRIYHNREATLLQRVLEKRPPALRGDAPTPREQEAARVALALHTRRFVDAPKHHSAVAALHHARPAYAPAARLLKRWLAAHFLLSHIPPQALELLAALPFASATDAPGSAGVGFARLLSLLRDWDYALEPLLVPSFNAESQQAAVSAVFPQEKKGKALEEFKAMRARDPAMKVAWVICTEDDAKGMAWTSAGPSRLVAERVRAVARATAKYLEDGLDAGIVDVATVFTHPLNDYDFVLHLDPKALPRASDWILEQEAKGGKSSRGYANQPVAIGQDDETPVVDFDPVAMYFADLRRIYAGVAEFFWDPLGGRAIGGVWDPSVRKSHAFRVFLGFNSTIVPGNAKKPQVTLNEEATLVEMERMGRGLVTRVMRYGIIAPDLLGYGGTDKPANAVSYKMRLMAQDIVDIMDRENATRVIAIAHDWGCALLSRIALYYPPRLLAYAFFAMSFMAPMPEILPFDVLLPLLKERFGAELSAYQEFFVKPGAAAIIQANFDSFADAAYPEDPTLVKRVQTVKNGLEEFVTQGKRAPRAPWLLAEDLENLRKIVRDDGIDGPLNWYRAMIGGHNVEDDKKLLELHGKILIEKPVFFGAALKDYIGLADVQKAAVRKVVSGANLTIKEFDTGHFVNLESPEEVNRELDAWLQTII</sequence>
<evidence type="ECO:0000256" key="3">
    <source>
        <dbReference type="ARBA" id="ARBA00022884"/>
    </source>
</evidence>
<dbReference type="GO" id="GO:0034456">
    <property type="term" value="C:UTP-C complex"/>
    <property type="evidence" value="ECO:0007669"/>
    <property type="project" value="TreeGrafter"/>
</dbReference>
<evidence type="ECO:0000313" key="12">
    <source>
        <dbReference type="EMBL" id="EJD34800.1"/>
    </source>
</evidence>
<gene>
    <name evidence="12" type="ORF">AURDEDRAFT_188932</name>
</gene>
<proteinExistence type="inferred from homology"/>
<dbReference type="KEGG" id="adl:AURDEDRAFT_188932"/>
<dbReference type="Gene3D" id="3.40.50.1820">
    <property type="entry name" value="alpha/beta hydrolase"/>
    <property type="match status" value="1"/>
</dbReference>
<dbReference type="Pfam" id="PF17407">
    <property type="entry name" value="Nrap_D6"/>
    <property type="match status" value="1"/>
</dbReference>
<dbReference type="PRINTS" id="PR00412">
    <property type="entry name" value="EPOXHYDRLASE"/>
</dbReference>
<feature type="compositionally biased region" description="Low complexity" evidence="5">
    <location>
        <begin position="15"/>
        <end position="26"/>
    </location>
</feature>
<protein>
    <submittedName>
        <fullName evidence="12">Nrap-domain-containing protein</fullName>
    </submittedName>
</protein>
<organism evidence="12 13">
    <name type="scientific">Auricularia subglabra (strain TFB-10046 / SS5)</name>
    <name type="common">White-rot fungus</name>
    <name type="synonym">Auricularia delicata (strain TFB10046)</name>
    <dbReference type="NCBI Taxonomy" id="717982"/>
    <lineage>
        <taxon>Eukaryota</taxon>
        <taxon>Fungi</taxon>
        <taxon>Dikarya</taxon>
        <taxon>Basidiomycota</taxon>
        <taxon>Agaricomycotina</taxon>
        <taxon>Agaricomycetes</taxon>
        <taxon>Auriculariales</taxon>
        <taxon>Auriculariaceae</taxon>
        <taxon>Auricularia</taxon>
    </lineage>
</organism>
<dbReference type="FunCoup" id="J0LDN8">
    <property type="interactions" value="60"/>
</dbReference>
<feature type="region of interest" description="Disordered" evidence="5">
    <location>
        <begin position="1"/>
        <end position="58"/>
    </location>
</feature>
<dbReference type="EMBL" id="JH687920">
    <property type="protein sequence ID" value="EJD34800.1"/>
    <property type="molecule type" value="Genomic_DNA"/>
</dbReference>
<feature type="domain" description="Nrap protein" evidence="10">
    <location>
        <begin position="856"/>
        <end position="1020"/>
    </location>
</feature>